<evidence type="ECO:0000313" key="1">
    <source>
        <dbReference type="EMBL" id="TNC64208.1"/>
    </source>
</evidence>
<dbReference type="EMBL" id="VDFV01000044">
    <property type="protein sequence ID" value="TNC64208.1"/>
    <property type="molecule type" value="Genomic_DNA"/>
</dbReference>
<name>A0A5C4N7J6_9RHOB</name>
<gene>
    <name evidence="1" type="ORF">FHG71_18705</name>
</gene>
<evidence type="ECO:0000313" key="2">
    <source>
        <dbReference type="Proteomes" id="UP000305709"/>
    </source>
</evidence>
<accession>A0A5C4N7J6</accession>
<dbReference type="Proteomes" id="UP000305709">
    <property type="component" value="Unassembled WGS sequence"/>
</dbReference>
<comment type="caution">
    <text evidence="1">The sequence shown here is derived from an EMBL/GenBank/DDBJ whole genome shotgun (WGS) entry which is preliminary data.</text>
</comment>
<reference evidence="1 2" key="1">
    <citation type="submission" date="2019-06" db="EMBL/GenBank/DDBJ databases">
        <authorList>
            <person name="Jiang L."/>
        </authorList>
    </citation>
    <scope>NUCLEOTIDE SEQUENCE [LARGE SCALE GENOMIC DNA]</scope>
    <source>
        <strain evidence="1 2">YIM 48858</strain>
    </source>
</reference>
<organism evidence="1 2">
    <name type="scientific">Rubellimicrobium roseum</name>
    <dbReference type="NCBI Taxonomy" id="687525"/>
    <lineage>
        <taxon>Bacteria</taxon>
        <taxon>Pseudomonadati</taxon>
        <taxon>Pseudomonadota</taxon>
        <taxon>Alphaproteobacteria</taxon>
        <taxon>Rhodobacterales</taxon>
        <taxon>Roseobacteraceae</taxon>
        <taxon>Rubellimicrobium</taxon>
    </lineage>
</organism>
<keyword evidence="2" id="KW-1185">Reference proteome</keyword>
<proteinExistence type="predicted"/>
<sequence length="75" mass="7885">MLSGLAALAAVTTLPAALLLRRRPERATGPVPGGWSFDVMRSHGAPPHQLRAGARGLRDRHDFLAVSKAGQPHAA</sequence>
<protein>
    <submittedName>
        <fullName evidence="1">Uncharacterized protein</fullName>
    </submittedName>
</protein>
<dbReference type="AlphaFoldDB" id="A0A5C4N7J6"/>